<evidence type="ECO:0000259" key="7">
    <source>
        <dbReference type="Pfam" id="PF01850"/>
    </source>
</evidence>
<evidence type="ECO:0000256" key="1">
    <source>
        <dbReference type="ARBA" id="ARBA00022649"/>
    </source>
</evidence>
<dbReference type="EMBL" id="FRDM01000063">
    <property type="protein sequence ID" value="SHN88861.1"/>
    <property type="molecule type" value="Genomic_DNA"/>
</dbReference>
<name>A0A1M7V0P8_9ACTN</name>
<dbReference type="RefSeq" id="WP_072921212.1">
    <property type="nucleotide sequence ID" value="NZ_FRDM01000063.1"/>
</dbReference>
<keyword evidence="6" id="KW-0800">Toxin</keyword>
<dbReference type="Proteomes" id="UP000184428">
    <property type="component" value="Unassembled WGS sequence"/>
</dbReference>
<dbReference type="EC" id="3.1.-.-" evidence="6"/>
<proteinExistence type="inferred from homology"/>
<keyword evidence="4 6" id="KW-0378">Hydrolase</keyword>
<keyword evidence="3 6" id="KW-0479">Metal-binding</keyword>
<dbReference type="GO" id="GO:0000287">
    <property type="term" value="F:magnesium ion binding"/>
    <property type="evidence" value="ECO:0007669"/>
    <property type="project" value="UniProtKB-UniRule"/>
</dbReference>
<dbReference type="InterPro" id="IPR029060">
    <property type="entry name" value="PIN-like_dom_sf"/>
</dbReference>
<feature type="domain" description="PIN" evidence="7">
    <location>
        <begin position="5"/>
        <end position="113"/>
    </location>
</feature>
<evidence type="ECO:0000256" key="2">
    <source>
        <dbReference type="ARBA" id="ARBA00022722"/>
    </source>
</evidence>
<dbReference type="Pfam" id="PF01850">
    <property type="entry name" value="PIN"/>
    <property type="match status" value="1"/>
</dbReference>
<reference evidence="8 9" key="1">
    <citation type="submission" date="2016-12" db="EMBL/GenBank/DDBJ databases">
        <authorList>
            <person name="Song W.-J."/>
            <person name="Kurnit D.M."/>
        </authorList>
    </citation>
    <scope>NUCLEOTIDE SEQUENCE [LARGE SCALE GENOMIC DNA]</scope>
    <source>
        <strain evidence="8 9">DSM 43162</strain>
    </source>
</reference>
<feature type="binding site" evidence="6">
    <location>
        <position position="102"/>
    </location>
    <ligand>
        <name>Mg(2+)</name>
        <dbReference type="ChEBI" id="CHEBI:18420"/>
    </ligand>
</feature>
<dbReference type="GO" id="GO:0090729">
    <property type="term" value="F:toxin activity"/>
    <property type="evidence" value="ECO:0007669"/>
    <property type="project" value="UniProtKB-KW"/>
</dbReference>
<dbReference type="GO" id="GO:0016787">
    <property type="term" value="F:hydrolase activity"/>
    <property type="evidence" value="ECO:0007669"/>
    <property type="project" value="UniProtKB-KW"/>
</dbReference>
<dbReference type="HAMAP" id="MF_00265">
    <property type="entry name" value="VapC_Nob1"/>
    <property type="match status" value="1"/>
</dbReference>
<dbReference type="SUPFAM" id="SSF88723">
    <property type="entry name" value="PIN domain-like"/>
    <property type="match status" value="1"/>
</dbReference>
<evidence type="ECO:0000256" key="6">
    <source>
        <dbReference type="HAMAP-Rule" id="MF_00265"/>
    </source>
</evidence>
<evidence type="ECO:0000256" key="4">
    <source>
        <dbReference type="ARBA" id="ARBA00022801"/>
    </source>
</evidence>
<evidence type="ECO:0000313" key="8">
    <source>
        <dbReference type="EMBL" id="SHN88861.1"/>
    </source>
</evidence>
<evidence type="ECO:0000256" key="3">
    <source>
        <dbReference type="ARBA" id="ARBA00022723"/>
    </source>
</evidence>
<keyword evidence="5 6" id="KW-0460">Magnesium</keyword>
<dbReference type="GO" id="GO:0004540">
    <property type="term" value="F:RNA nuclease activity"/>
    <property type="evidence" value="ECO:0007669"/>
    <property type="project" value="InterPro"/>
</dbReference>
<dbReference type="OrthoDB" id="1525146at2"/>
<evidence type="ECO:0000256" key="5">
    <source>
        <dbReference type="ARBA" id="ARBA00022842"/>
    </source>
</evidence>
<dbReference type="Gene3D" id="3.40.50.1010">
    <property type="entry name" value="5'-nuclease"/>
    <property type="match status" value="1"/>
</dbReference>
<dbReference type="InterPro" id="IPR002716">
    <property type="entry name" value="PIN_dom"/>
</dbReference>
<keyword evidence="1 6" id="KW-1277">Toxin-antitoxin system</keyword>
<gene>
    <name evidence="6" type="primary">vapC</name>
    <name evidence="8" type="ORF">SAMN05660350_04851</name>
</gene>
<keyword evidence="2 6" id="KW-0540">Nuclease</keyword>
<dbReference type="AlphaFoldDB" id="A0A1M7V0P8"/>
<dbReference type="CDD" id="cd09874">
    <property type="entry name" value="PIN_MT3492-like"/>
    <property type="match status" value="1"/>
</dbReference>
<comment type="function">
    <text evidence="6">Toxic component of a toxin-antitoxin (TA) system. An RNase.</text>
</comment>
<organism evidence="8 9">
    <name type="scientific">Geodermatophilus obscurus</name>
    <dbReference type="NCBI Taxonomy" id="1861"/>
    <lineage>
        <taxon>Bacteria</taxon>
        <taxon>Bacillati</taxon>
        <taxon>Actinomycetota</taxon>
        <taxon>Actinomycetes</taxon>
        <taxon>Geodermatophilales</taxon>
        <taxon>Geodermatophilaceae</taxon>
        <taxon>Geodermatophilus</taxon>
    </lineage>
</organism>
<comment type="similarity">
    <text evidence="6">Belongs to the PINc/VapC protein family.</text>
</comment>
<accession>A0A1M7V0P8</accession>
<comment type="cofactor">
    <cofactor evidence="6">
        <name>Mg(2+)</name>
        <dbReference type="ChEBI" id="CHEBI:18420"/>
    </cofactor>
</comment>
<sequence>MAVLCFDSSASVKLVVEEDGSDLAAALWDGCDAAASSRLAYPEVCAALAAAGRAHRLDPADQHRAEAVWEDYWAATRAVELTGFVTAHAGDLAGRHALRGADAVHLASLLAVGTTDTLFAVWDQRLRAGALAAGVQLAPSG</sequence>
<feature type="binding site" evidence="6">
    <location>
        <position position="7"/>
    </location>
    <ligand>
        <name>Mg(2+)</name>
        <dbReference type="ChEBI" id="CHEBI:18420"/>
    </ligand>
</feature>
<protein>
    <recommendedName>
        <fullName evidence="6">Ribonuclease VapC</fullName>
        <shortName evidence="6">RNase VapC</shortName>
        <ecNumber evidence="6">3.1.-.-</ecNumber>
    </recommendedName>
    <alternativeName>
        <fullName evidence="6">Toxin VapC</fullName>
    </alternativeName>
</protein>
<evidence type="ECO:0000313" key="9">
    <source>
        <dbReference type="Proteomes" id="UP000184428"/>
    </source>
</evidence>
<dbReference type="InterPro" id="IPR022907">
    <property type="entry name" value="VapC_family"/>
</dbReference>